<dbReference type="GO" id="GO:0003700">
    <property type="term" value="F:DNA-binding transcription factor activity"/>
    <property type="evidence" value="ECO:0007669"/>
    <property type="project" value="InterPro"/>
</dbReference>
<dbReference type="PROSITE" id="PS51000">
    <property type="entry name" value="HTH_DEOR_2"/>
    <property type="match status" value="1"/>
</dbReference>
<keyword evidence="1" id="KW-0805">Transcription regulation</keyword>
<dbReference type="PANTHER" id="PTHR34580">
    <property type="match status" value="1"/>
</dbReference>
<proteinExistence type="predicted"/>
<dbReference type="Gene3D" id="1.10.10.10">
    <property type="entry name" value="Winged helix-like DNA-binding domain superfamily/Winged helix DNA-binding domain"/>
    <property type="match status" value="1"/>
</dbReference>
<evidence type="ECO:0000259" key="3">
    <source>
        <dbReference type="PROSITE" id="PS51000"/>
    </source>
</evidence>
<accession>Q6N2N8</accession>
<dbReference type="Proteomes" id="UP000001426">
    <property type="component" value="Chromosome"/>
</dbReference>
<name>Q6N2N8_RHOPA</name>
<evidence type="ECO:0000313" key="6">
    <source>
        <dbReference type="Proteomes" id="UP000001426"/>
    </source>
</evidence>
<keyword evidence="6" id="KW-1185">Reference proteome</keyword>
<dbReference type="SUPFAM" id="SSF46785">
    <property type="entry name" value="Winged helix' DNA-binding domain"/>
    <property type="match status" value="1"/>
</dbReference>
<dbReference type="eggNOG" id="COG2378">
    <property type="taxonomic scope" value="Bacteria"/>
</dbReference>
<dbReference type="KEGG" id="rpa:TX73_020790"/>
<dbReference type="EMBL" id="BX572606">
    <property type="protein sequence ID" value="CAE29453.1"/>
    <property type="molecule type" value="Genomic_DNA"/>
</dbReference>
<reference evidence="5" key="3">
    <citation type="submission" date="2022-12" db="EMBL/GenBank/DDBJ databases">
        <title>Complete genome sequence of Rhodopseudomonas palustris CGA0092 and corrections to the R. palustris CGA009 genome sequence.</title>
        <authorList>
            <person name="Mazny B.R."/>
            <person name="Sheff O.F."/>
            <person name="LaSarre B."/>
            <person name="McKinlay A."/>
            <person name="McKinlay J.B."/>
        </authorList>
    </citation>
    <scope>NUCLEOTIDE SEQUENCE</scope>
    <source>
        <strain evidence="5">CGA009</strain>
    </source>
</reference>
<dbReference type="Pfam" id="PF13280">
    <property type="entry name" value="WYL"/>
    <property type="match status" value="1"/>
</dbReference>
<dbReference type="InterPro" id="IPR001034">
    <property type="entry name" value="DeoR_HTH"/>
</dbReference>
<reference evidence="4 6" key="2">
    <citation type="journal article" date="2004" name="Nat. Biotechnol.">
        <title>Complete genome sequence of the metabolically versatile photosynthetic bacterium Rhodopseudomonas palustris.</title>
        <authorList>
            <person name="Larimer F.W."/>
            <person name="Chain P."/>
            <person name="Hauser L."/>
            <person name="Lamerdin J."/>
            <person name="Malfatti S."/>
            <person name="Do L."/>
            <person name="Land M.L."/>
            <person name="Pelletier D.A."/>
            <person name="Beatty J.T."/>
            <person name="Lang A.S."/>
            <person name="Tabita F.R."/>
            <person name="Gibson J.L."/>
            <person name="Hanson T.E."/>
            <person name="Bobst C."/>
            <person name="Torres J.L."/>
            <person name="Peres C."/>
            <person name="Harrison F.H."/>
            <person name="Gibson J."/>
            <person name="Harwood C.S."/>
        </authorList>
    </citation>
    <scope>NUCLEOTIDE SEQUENCE [LARGE SCALE GENOMIC DNA]</scope>
    <source>
        <strain evidence="6">ATCC BAA-98 / CGA009</strain>
        <strain evidence="4">CGA009</strain>
    </source>
</reference>
<dbReference type="RefSeq" id="WP_011159547.1">
    <property type="nucleotide sequence ID" value="NZ_CP116810.1"/>
</dbReference>
<dbReference type="InterPro" id="IPR026881">
    <property type="entry name" value="WYL_dom"/>
</dbReference>
<dbReference type="PROSITE" id="PS52050">
    <property type="entry name" value="WYL"/>
    <property type="match status" value="1"/>
</dbReference>
<sequence length="228" mass="25635">MRRADRLLDLIARLKDRKLVVAEQLAEQLEVSVRTVYRDIATLQAQGLPIDGQAGLGYMLRGDVNLPALTLSHDQLDAVSLGLALVEWIGDDDLAQAAVSARAKIDATWSDQPTPAPSQRHLLARELPHRKAPPFTSSIRRAIRERRIIKLDYASQDGNRSARDVRPLGLRSFHAGWLLIAWCNHRDAFRVFRLDRILACELSKQTFPFEAERELSAYISERGKPAPS</sequence>
<dbReference type="GeneID" id="66895130"/>
<dbReference type="InterPro" id="IPR036388">
    <property type="entry name" value="WH-like_DNA-bd_sf"/>
</dbReference>
<reference evidence="5" key="1">
    <citation type="submission" date="2003-07" db="EMBL/GenBank/DDBJ databases">
        <authorList>
            <consortium name="Rhodopseudomonas genome consortium"/>
            <person name="Larimer F."/>
            <person name="Harwood C."/>
        </authorList>
    </citation>
    <scope>NUCLEOTIDE SEQUENCE</scope>
    <source>
        <strain evidence="5">CGA009</strain>
    </source>
</reference>
<gene>
    <name evidence="4" type="ordered locus">RPA4012</name>
    <name evidence="5" type="ORF">TX73_020790</name>
</gene>
<dbReference type="HOGENOM" id="CLU_041141_7_1_5"/>
<dbReference type="InterPro" id="IPR051534">
    <property type="entry name" value="CBASS_pafABC_assoc_protein"/>
</dbReference>
<dbReference type="Pfam" id="PF08279">
    <property type="entry name" value="HTH_11"/>
    <property type="match status" value="1"/>
</dbReference>
<dbReference type="InterPro" id="IPR013196">
    <property type="entry name" value="HTH_11"/>
</dbReference>
<feature type="domain" description="HTH deoR-type" evidence="3">
    <location>
        <begin position="3"/>
        <end position="58"/>
    </location>
</feature>
<dbReference type="PhylomeDB" id="Q6N2N8"/>
<evidence type="ECO:0000256" key="2">
    <source>
        <dbReference type="ARBA" id="ARBA00023163"/>
    </source>
</evidence>
<dbReference type="AlphaFoldDB" id="Q6N2N8"/>
<protein>
    <submittedName>
        <fullName evidence="5">YafY family protein</fullName>
    </submittedName>
</protein>
<evidence type="ECO:0000313" key="5">
    <source>
        <dbReference type="EMBL" id="WCL94198.1"/>
    </source>
</evidence>
<keyword evidence="2" id="KW-0804">Transcription</keyword>
<dbReference type="InterPro" id="IPR036390">
    <property type="entry name" value="WH_DNA-bd_sf"/>
</dbReference>
<organism evidence="4">
    <name type="scientific">Rhodopseudomonas palustris (strain ATCC BAA-98 / CGA009)</name>
    <dbReference type="NCBI Taxonomy" id="258594"/>
    <lineage>
        <taxon>Bacteria</taxon>
        <taxon>Pseudomonadati</taxon>
        <taxon>Pseudomonadota</taxon>
        <taxon>Alphaproteobacteria</taxon>
        <taxon>Hyphomicrobiales</taxon>
        <taxon>Nitrobacteraceae</taxon>
        <taxon>Rhodopseudomonas</taxon>
    </lineage>
</organism>
<dbReference type="PANTHER" id="PTHR34580:SF3">
    <property type="entry name" value="PROTEIN PAFB"/>
    <property type="match status" value="1"/>
</dbReference>
<evidence type="ECO:0000313" key="4">
    <source>
        <dbReference type="EMBL" id="CAE29453.1"/>
    </source>
</evidence>
<dbReference type="EMBL" id="CP116810">
    <property type="protein sequence ID" value="WCL94198.1"/>
    <property type="molecule type" value="Genomic_DNA"/>
</dbReference>
<evidence type="ECO:0000256" key="1">
    <source>
        <dbReference type="ARBA" id="ARBA00023015"/>
    </source>
</evidence>